<dbReference type="InterPro" id="IPR020846">
    <property type="entry name" value="MFS_dom"/>
</dbReference>
<sequence>MKDKMTKSNTPLNKDQILGLVALGLAIFLFGNDFTAFSVAIPAMEKEFNSNITTAQWVINGYTLLFGVLII</sequence>
<name>A0ABV4NP41_9GAMM</name>
<evidence type="ECO:0000256" key="3">
    <source>
        <dbReference type="ARBA" id="ARBA00023136"/>
    </source>
</evidence>
<evidence type="ECO:0000256" key="1">
    <source>
        <dbReference type="ARBA" id="ARBA00022692"/>
    </source>
</evidence>
<evidence type="ECO:0000313" key="5">
    <source>
        <dbReference type="EMBL" id="MFA0790833.1"/>
    </source>
</evidence>
<proteinExistence type="predicted"/>
<dbReference type="SUPFAM" id="SSF103473">
    <property type="entry name" value="MFS general substrate transporter"/>
    <property type="match status" value="1"/>
</dbReference>
<comment type="caution">
    <text evidence="5">The sequence shown here is derived from an EMBL/GenBank/DDBJ whole genome shotgun (WGS) entry which is preliminary data.</text>
</comment>
<dbReference type="Proteomes" id="UP001569414">
    <property type="component" value="Unassembled WGS sequence"/>
</dbReference>
<evidence type="ECO:0000259" key="4">
    <source>
        <dbReference type="PROSITE" id="PS50850"/>
    </source>
</evidence>
<evidence type="ECO:0000313" key="6">
    <source>
        <dbReference type="Proteomes" id="UP001569414"/>
    </source>
</evidence>
<feature type="domain" description="Major facilitator superfamily (MFS) profile" evidence="4">
    <location>
        <begin position="19"/>
        <end position="71"/>
    </location>
</feature>
<evidence type="ECO:0000256" key="2">
    <source>
        <dbReference type="ARBA" id="ARBA00022989"/>
    </source>
</evidence>
<protein>
    <submittedName>
        <fullName evidence="5">MFS transporter</fullName>
    </submittedName>
</protein>
<keyword evidence="3" id="KW-0472">Membrane</keyword>
<dbReference type="EMBL" id="JBGMEL010000008">
    <property type="protein sequence ID" value="MFA0790833.1"/>
    <property type="molecule type" value="Genomic_DNA"/>
</dbReference>
<gene>
    <name evidence="5" type="ORF">ACCI51_09780</name>
</gene>
<dbReference type="Gene3D" id="1.20.1720.10">
    <property type="entry name" value="Multidrug resistance protein D"/>
    <property type="match status" value="1"/>
</dbReference>
<keyword evidence="2" id="KW-1133">Transmembrane helix</keyword>
<reference evidence="5 6" key="1">
    <citation type="submission" date="2024-08" db="EMBL/GenBank/DDBJ databases">
        <authorList>
            <person name="Ishaq N."/>
        </authorList>
    </citation>
    <scope>NUCLEOTIDE SEQUENCE [LARGE SCALE GENOMIC DNA]</scope>
    <source>
        <strain evidence="5 6">JCM 30400</strain>
    </source>
</reference>
<dbReference type="PROSITE" id="PS50850">
    <property type="entry name" value="MFS"/>
    <property type="match status" value="1"/>
</dbReference>
<dbReference type="RefSeq" id="WP_371843430.1">
    <property type="nucleotide sequence ID" value="NZ_JBGMEL010000008.1"/>
</dbReference>
<dbReference type="InterPro" id="IPR036259">
    <property type="entry name" value="MFS_trans_sf"/>
</dbReference>
<keyword evidence="6" id="KW-1185">Reference proteome</keyword>
<accession>A0ABV4NP41</accession>
<organism evidence="5 6">
    <name type="scientific">Microbulbifer echini</name>
    <dbReference type="NCBI Taxonomy" id="1529067"/>
    <lineage>
        <taxon>Bacteria</taxon>
        <taxon>Pseudomonadati</taxon>
        <taxon>Pseudomonadota</taxon>
        <taxon>Gammaproteobacteria</taxon>
        <taxon>Cellvibrionales</taxon>
        <taxon>Microbulbiferaceae</taxon>
        <taxon>Microbulbifer</taxon>
    </lineage>
</organism>
<keyword evidence="1" id="KW-0812">Transmembrane</keyword>